<dbReference type="CDD" id="cd18819">
    <property type="entry name" value="GH43_LbAraf43-like"/>
    <property type="match status" value="1"/>
</dbReference>
<proteinExistence type="inferred from homology"/>
<comment type="similarity">
    <text evidence="1">Belongs to the glycosyl hydrolase 43 family.</text>
</comment>
<keyword evidence="3" id="KW-0378">Hydrolase</keyword>
<evidence type="ECO:0000256" key="4">
    <source>
        <dbReference type="ARBA" id="ARBA00023295"/>
    </source>
</evidence>
<sequence length="637" mass="71271">MTLKTQVSVTLDEDYAELLVYTQGSGMDENFISGERDSALCAAVRIIGEDKYSLLNNGKPIHYPTSSYAVVPVGSGILKNPYLFRKSDGSYGLIAGNNNKGSKAYLFDSEDLITFQNERLLSLNEASISVQDPFALYDEKIDAYRIRWTDDKGIYYETVTDLKRIFSVSEIEVLNRPVLEGGSLPIVSGLVSNLKLTKTEYERVSRHYSRVINIGVETIPPLTIQSRCSVQPPNKIKALYSDGSFKYLGVQWENEDLLAVRTYSKGTYKIKGTVEQIRYPDPFIKYRADPHITKSNDGYYYFTASYPINGDQDLEGYDRIVLRRSQTLEGLAGTVELNGMAEPGVHEIVIWDEKHSTSNGRYIWAPEIHQINGNWFIFFTASTSKNNLWALHPAVIACKGDGDPFKKENWDTEAHFNIPYTGDNIAFNSFSLDMTYFESGGQHYVAWAQYVEAGPSSILIATINPEQPWILTSKSVILSEPSYAWEKATDGNGMINEGPSVIKRDGTVYLAFSASSVNWSYCIGVLSISEGENLLEVENWVKINYPVLETNDLDNQNGPGHNSFTVDKFGNPIIVYHARTPGEKEGSGNGGLGDPGRHARIKPVHFTEDGSLVFSMTPEEELNPMFKDIYLDLIVKD</sequence>
<organism evidence="7 8">
    <name type="scientific">Paenibacillus tundrae</name>
    <dbReference type="NCBI Taxonomy" id="528187"/>
    <lineage>
        <taxon>Bacteria</taxon>
        <taxon>Bacillati</taxon>
        <taxon>Bacillota</taxon>
        <taxon>Bacilli</taxon>
        <taxon>Bacillales</taxon>
        <taxon>Paenibacillaceae</taxon>
        <taxon>Paenibacillus</taxon>
    </lineage>
</organism>
<dbReference type="SUPFAM" id="SSF75005">
    <property type="entry name" value="Arabinanase/levansucrase/invertase"/>
    <property type="match status" value="1"/>
</dbReference>
<feature type="region of interest" description="Disordered" evidence="5">
    <location>
        <begin position="580"/>
        <end position="599"/>
    </location>
</feature>
<protein>
    <submittedName>
        <fullName evidence="7">GH43 family beta-xylosidase</fullName>
    </submittedName>
</protein>
<dbReference type="RefSeq" id="WP_307216592.1">
    <property type="nucleotide sequence ID" value="NZ_JAUSTI010000007.1"/>
</dbReference>
<dbReference type="InterPro" id="IPR011081">
    <property type="entry name" value="Big_4"/>
</dbReference>
<dbReference type="Gene3D" id="2.115.10.20">
    <property type="entry name" value="Glycosyl hydrolase domain, family 43"/>
    <property type="match status" value="1"/>
</dbReference>
<dbReference type="InterPro" id="IPR023296">
    <property type="entry name" value="Glyco_hydro_beta-prop_sf"/>
</dbReference>
<evidence type="ECO:0000256" key="2">
    <source>
        <dbReference type="ARBA" id="ARBA00022729"/>
    </source>
</evidence>
<evidence type="ECO:0000256" key="3">
    <source>
        <dbReference type="ARBA" id="ARBA00022801"/>
    </source>
</evidence>
<accession>A0ABT9WEU7</accession>
<dbReference type="InterPro" id="IPR006710">
    <property type="entry name" value="Glyco_hydro_43"/>
</dbReference>
<evidence type="ECO:0000313" key="8">
    <source>
        <dbReference type="Proteomes" id="UP001233836"/>
    </source>
</evidence>
<keyword evidence="2" id="KW-0732">Signal</keyword>
<comment type="caution">
    <text evidence="7">The sequence shown here is derived from an EMBL/GenBank/DDBJ whole genome shotgun (WGS) entry which is preliminary data.</text>
</comment>
<dbReference type="EMBL" id="JAUSTI010000007">
    <property type="protein sequence ID" value="MDQ0171330.1"/>
    <property type="molecule type" value="Genomic_DNA"/>
</dbReference>
<dbReference type="Pfam" id="PF04616">
    <property type="entry name" value="Glyco_hydro_43"/>
    <property type="match status" value="1"/>
</dbReference>
<dbReference type="Proteomes" id="UP001233836">
    <property type="component" value="Unassembled WGS sequence"/>
</dbReference>
<keyword evidence="4" id="KW-0326">Glycosidase</keyword>
<keyword evidence="8" id="KW-1185">Reference proteome</keyword>
<evidence type="ECO:0000259" key="6">
    <source>
        <dbReference type="Pfam" id="PF07532"/>
    </source>
</evidence>
<evidence type="ECO:0000256" key="1">
    <source>
        <dbReference type="ARBA" id="ARBA00009865"/>
    </source>
</evidence>
<reference evidence="7 8" key="1">
    <citation type="submission" date="2023-07" db="EMBL/GenBank/DDBJ databases">
        <title>Sorghum-associated microbial communities from plants grown in Nebraska, USA.</title>
        <authorList>
            <person name="Schachtman D."/>
        </authorList>
    </citation>
    <scope>NUCLEOTIDE SEQUENCE [LARGE SCALE GENOMIC DNA]</scope>
    <source>
        <strain evidence="7 8">DS1314</strain>
    </source>
</reference>
<evidence type="ECO:0000313" key="7">
    <source>
        <dbReference type="EMBL" id="MDQ0171330.1"/>
    </source>
</evidence>
<gene>
    <name evidence="7" type="ORF">J2T19_002792</name>
</gene>
<dbReference type="Pfam" id="PF07532">
    <property type="entry name" value="Big_4"/>
    <property type="match status" value="1"/>
</dbReference>
<evidence type="ECO:0000256" key="5">
    <source>
        <dbReference type="SAM" id="MobiDB-lite"/>
    </source>
</evidence>
<dbReference type="PANTHER" id="PTHR43817">
    <property type="entry name" value="GLYCOSYL HYDROLASE"/>
    <property type="match status" value="1"/>
</dbReference>
<feature type="domain" description="Bacterial Ig-like" evidence="6">
    <location>
        <begin position="223"/>
        <end position="276"/>
    </location>
</feature>
<dbReference type="PANTHER" id="PTHR43817:SF1">
    <property type="entry name" value="HYDROLASE, FAMILY 43, PUTATIVE (AFU_ORTHOLOGUE AFUA_3G01660)-RELATED"/>
    <property type="match status" value="1"/>
</dbReference>
<name>A0ABT9WEU7_9BACL</name>